<organism evidence="1 2">
    <name type="scientific">Gossypium schwendimanii</name>
    <name type="common">Cotton</name>
    <dbReference type="NCBI Taxonomy" id="34291"/>
    <lineage>
        <taxon>Eukaryota</taxon>
        <taxon>Viridiplantae</taxon>
        <taxon>Streptophyta</taxon>
        <taxon>Embryophyta</taxon>
        <taxon>Tracheophyta</taxon>
        <taxon>Spermatophyta</taxon>
        <taxon>Magnoliopsida</taxon>
        <taxon>eudicotyledons</taxon>
        <taxon>Gunneridae</taxon>
        <taxon>Pentapetalae</taxon>
        <taxon>rosids</taxon>
        <taxon>malvids</taxon>
        <taxon>Malvales</taxon>
        <taxon>Malvaceae</taxon>
        <taxon>Malvoideae</taxon>
        <taxon>Gossypium</taxon>
    </lineage>
</organism>
<proteinExistence type="predicted"/>
<dbReference type="AlphaFoldDB" id="A0A7J9NAH2"/>
<evidence type="ECO:0000313" key="1">
    <source>
        <dbReference type="EMBL" id="MBA0880331.1"/>
    </source>
</evidence>
<reference evidence="1 2" key="1">
    <citation type="journal article" date="2019" name="Genome Biol. Evol.">
        <title>Insights into the evolution of the New World diploid cottons (Gossypium, subgenus Houzingenia) based on genome sequencing.</title>
        <authorList>
            <person name="Grover C.E."/>
            <person name="Arick M.A. 2nd"/>
            <person name="Thrash A."/>
            <person name="Conover J.L."/>
            <person name="Sanders W.S."/>
            <person name="Peterson D.G."/>
            <person name="Frelichowski J.E."/>
            <person name="Scheffler J.A."/>
            <person name="Scheffler B.E."/>
            <person name="Wendel J.F."/>
        </authorList>
    </citation>
    <scope>NUCLEOTIDE SEQUENCE [LARGE SCALE GENOMIC DNA]</scope>
    <source>
        <strain evidence="1">1</strain>
        <tissue evidence="1">Leaf</tissue>
    </source>
</reference>
<gene>
    <name evidence="1" type="ORF">Goshw_023087</name>
</gene>
<keyword evidence="2" id="KW-1185">Reference proteome</keyword>
<comment type="caution">
    <text evidence="1">The sequence shown here is derived from an EMBL/GenBank/DDBJ whole genome shotgun (WGS) entry which is preliminary data.</text>
</comment>
<evidence type="ECO:0000313" key="2">
    <source>
        <dbReference type="Proteomes" id="UP000593576"/>
    </source>
</evidence>
<name>A0A7J9NAH2_GOSSC</name>
<accession>A0A7J9NAH2</accession>
<sequence length="50" mass="5527">MFPIAWAVVEVECTDSWGWSLSLLSTNLGLEDGYGCTIISDQQKVSEYAI</sequence>
<protein>
    <submittedName>
        <fullName evidence="1">Uncharacterized protein</fullName>
    </submittedName>
</protein>
<dbReference type="EMBL" id="JABFAF010277272">
    <property type="protein sequence ID" value="MBA0880331.1"/>
    <property type="molecule type" value="Genomic_DNA"/>
</dbReference>
<dbReference type="OrthoDB" id="1743623at2759"/>
<dbReference type="Proteomes" id="UP000593576">
    <property type="component" value="Unassembled WGS sequence"/>
</dbReference>